<gene>
    <name evidence="3" type="ORF">AAF712_009662</name>
</gene>
<dbReference type="InterPro" id="IPR042099">
    <property type="entry name" value="ANL_N_sf"/>
</dbReference>
<accession>A0ABR2ZPX5</accession>
<protein>
    <recommendedName>
        <fullName evidence="2">AMP-dependent synthetase/ligase domain-containing protein</fullName>
    </recommendedName>
</protein>
<sequence length="544" mass="60541">MMSTNLHTPLTSLSNTASQKPSVLAFKIPEIDFATGEVIKWTGISFAEFAKDVDLAGQTWDTTLRVREGIPKGSVIALCLGGFSYLDIVHIYGIARAGFIPHLMGRLPGLVIVKELLRESETKALIRSVQFKETLGSVQDEGIVPVYDPVDLATLRSQDSTLPALHESNDPDDVFIIAHTSGSTSGKPKLVRCTFRWMDACYRKGTYWENTGVEPEVQNWMGNICHMGQFQVTLINMARGYCTIQPRNPQNPFDLEELMDLIRRASLNALFLFFPLIIKLFHLARANREVLDLLKGLRTVSGSGAAFPKTEEEWVQSVGINVRGAFASTEIGLALATLGTRKDSTGAYYPVDAPGVSYRFDPVPGQENLVELVVLSDSIDCPRAELRSKEDGHFHTGDLWEEVDVGGEKKGYWYRGRDDDWIKCEYALRCDTKAIQDNVRRTCSDLIFDCVAVGYGRPSPTLIVEPAIESDGKMSSDALKQEIFERISPFNSLHRAHEKIASPELILIVAKNTLPRTETKGNIKRAAVEEMFKKELDQVYANSS</sequence>
<evidence type="ECO:0000313" key="4">
    <source>
        <dbReference type="Proteomes" id="UP001437256"/>
    </source>
</evidence>
<dbReference type="PANTHER" id="PTHR43201:SF8">
    <property type="entry name" value="ACYL-COA SYNTHETASE FAMILY MEMBER 3"/>
    <property type="match status" value="1"/>
</dbReference>
<organism evidence="3 4">
    <name type="scientific">Marasmius tenuissimus</name>
    <dbReference type="NCBI Taxonomy" id="585030"/>
    <lineage>
        <taxon>Eukaryota</taxon>
        <taxon>Fungi</taxon>
        <taxon>Dikarya</taxon>
        <taxon>Basidiomycota</taxon>
        <taxon>Agaricomycotina</taxon>
        <taxon>Agaricomycetes</taxon>
        <taxon>Agaricomycetidae</taxon>
        <taxon>Agaricales</taxon>
        <taxon>Marasmiineae</taxon>
        <taxon>Marasmiaceae</taxon>
        <taxon>Marasmius</taxon>
    </lineage>
</organism>
<dbReference type="Proteomes" id="UP001437256">
    <property type="component" value="Unassembled WGS sequence"/>
</dbReference>
<dbReference type="Gene3D" id="3.40.50.12780">
    <property type="entry name" value="N-terminal domain of ligase-like"/>
    <property type="match status" value="1"/>
</dbReference>
<dbReference type="EMBL" id="JBBXMP010000081">
    <property type="protein sequence ID" value="KAL0063458.1"/>
    <property type="molecule type" value="Genomic_DNA"/>
</dbReference>
<evidence type="ECO:0000256" key="1">
    <source>
        <dbReference type="ARBA" id="ARBA00006432"/>
    </source>
</evidence>
<dbReference type="SUPFAM" id="SSF56801">
    <property type="entry name" value="Acetyl-CoA synthetase-like"/>
    <property type="match status" value="1"/>
</dbReference>
<dbReference type="InterPro" id="IPR000873">
    <property type="entry name" value="AMP-dep_synth/lig_dom"/>
</dbReference>
<reference evidence="3 4" key="1">
    <citation type="submission" date="2024-05" db="EMBL/GenBank/DDBJ databases">
        <title>A draft genome resource for the thread blight pathogen Marasmius tenuissimus strain MS-2.</title>
        <authorList>
            <person name="Yulfo-Soto G.E."/>
            <person name="Baruah I.K."/>
            <person name="Amoako-Attah I."/>
            <person name="Bukari Y."/>
            <person name="Meinhardt L.W."/>
            <person name="Bailey B.A."/>
            <person name="Cohen S.P."/>
        </authorList>
    </citation>
    <scope>NUCLEOTIDE SEQUENCE [LARGE SCALE GENOMIC DNA]</scope>
    <source>
        <strain evidence="3 4">MS-2</strain>
    </source>
</reference>
<evidence type="ECO:0000259" key="2">
    <source>
        <dbReference type="Pfam" id="PF00501"/>
    </source>
</evidence>
<feature type="domain" description="AMP-dependent synthetase/ligase" evidence="2">
    <location>
        <begin position="41"/>
        <end position="339"/>
    </location>
</feature>
<evidence type="ECO:0000313" key="3">
    <source>
        <dbReference type="EMBL" id="KAL0063458.1"/>
    </source>
</evidence>
<dbReference type="PANTHER" id="PTHR43201">
    <property type="entry name" value="ACYL-COA SYNTHETASE"/>
    <property type="match status" value="1"/>
</dbReference>
<proteinExistence type="inferred from homology"/>
<dbReference type="Pfam" id="PF00501">
    <property type="entry name" value="AMP-binding"/>
    <property type="match status" value="1"/>
</dbReference>
<comment type="caution">
    <text evidence="3">The sequence shown here is derived from an EMBL/GenBank/DDBJ whole genome shotgun (WGS) entry which is preliminary data.</text>
</comment>
<name>A0ABR2ZPX5_9AGAR</name>
<dbReference type="Pfam" id="PF23562">
    <property type="entry name" value="AMP-binding_C_3"/>
    <property type="match status" value="1"/>
</dbReference>
<comment type="similarity">
    <text evidence="1">Belongs to the ATP-dependent AMP-binding enzyme family.</text>
</comment>
<keyword evidence="4" id="KW-1185">Reference proteome</keyword>